<organism evidence="1 2">
    <name type="scientific">Exocentrus adspersus</name>
    <dbReference type="NCBI Taxonomy" id="1586481"/>
    <lineage>
        <taxon>Eukaryota</taxon>
        <taxon>Metazoa</taxon>
        <taxon>Ecdysozoa</taxon>
        <taxon>Arthropoda</taxon>
        <taxon>Hexapoda</taxon>
        <taxon>Insecta</taxon>
        <taxon>Pterygota</taxon>
        <taxon>Neoptera</taxon>
        <taxon>Endopterygota</taxon>
        <taxon>Coleoptera</taxon>
        <taxon>Polyphaga</taxon>
        <taxon>Cucujiformia</taxon>
        <taxon>Chrysomeloidea</taxon>
        <taxon>Cerambycidae</taxon>
        <taxon>Lamiinae</taxon>
        <taxon>Acanthocinini</taxon>
        <taxon>Exocentrus</taxon>
    </lineage>
</organism>
<protein>
    <submittedName>
        <fullName evidence="1">Uncharacterized protein</fullName>
    </submittedName>
</protein>
<gene>
    <name evidence="1" type="ORF">NQ315_009593</name>
</gene>
<accession>A0AAV8WHY6</accession>
<dbReference type="AlphaFoldDB" id="A0AAV8WHY6"/>
<comment type="caution">
    <text evidence="1">The sequence shown here is derived from an EMBL/GenBank/DDBJ whole genome shotgun (WGS) entry which is preliminary data.</text>
</comment>
<proteinExistence type="predicted"/>
<evidence type="ECO:0000313" key="1">
    <source>
        <dbReference type="EMBL" id="KAJ8925745.1"/>
    </source>
</evidence>
<sequence>MEIRTRELSQVQKASHTYYLRLLWSNLDHGLRELNRCLPLEFHSASTPFRKFYKTTVQVLVKAEDSIRLNPNLENA</sequence>
<name>A0AAV8WHY6_9CUCU</name>
<keyword evidence="2" id="KW-1185">Reference proteome</keyword>
<dbReference type="EMBL" id="JANEYG010000001">
    <property type="protein sequence ID" value="KAJ8925745.1"/>
    <property type="molecule type" value="Genomic_DNA"/>
</dbReference>
<dbReference type="Proteomes" id="UP001159042">
    <property type="component" value="Unassembled WGS sequence"/>
</dbReference>
<reference evidence="1 2" key="1">
    <citation type="journal article" date="2023" name="Insect Mol. Biol.">
        <title>Genome sequencing provides insights into the evolution of gene families encoding plant cell wall-degrading enzymes in longhorned beetles.</title>
        <authorList>
            <person name="Shin N.R."/>
            <person name="Okamura Y."/>
            <person name="Kirsch R."/>
            <person name="Pauchet Y."/>
        </authorList>
    </citation>
    <scope>NUCLEOTIDE SEQUENCE [LARGE SCALE GENOMIC DNA]</scope>
    <source>
        <strain evidence="1">EAD_L_NR</strain>
    </source>
</reference>
<evidence type="ECO:0000313" key="2">
    <source>
        <dbReference type="Proteomes" id="UP001159042"/>
    </source>
</evidence>